<reference evidence="2" key="1">
    <citation type="journal article" date="2019" name="Int. J. Syst. Evol. Microbiol.">
        <title>The Global Catalogue of Microorganisms (GCM) 10K type strain sequencing project: providing services to taxonomists for standard genome sequencing and annotation.</title>
        <authorList>
            <consortium name="The Broad Institute Genomics Platform"/>
            <consortium name="The Broad Institute Genome Sequencing Center for Infectious Disease"/>
            <person name="Wu L."/>
            <person name="Ma J."/>
        </authorList>
    </citation>
    <scope>NUCLEOTIDE SEQUENCE [LARGE SCALE GENOMIC DNA]</scope>
    <source>
        <strain evidence="2">CECT 7956</strain>
    </source>
</reference>
<dbReference type="Proteomes" id="UP001595616">
    <property type="component" value="Unassembled WGS sequence"/>
</dbReference>
<dbReference type="InterPro" id="IPR019861">
    <property type="entry name" value="PorP/SprF_Bacteroidetes"/>
</dbReference>
<name>A0ABV7YVX7_9BACT</name>
<dbReference type="EMBL" id="JBHRYQ010000001">
    <property type="protein sequence ID" value="MFC3810709.1"/>
    <property type="molecule type" value="Genomic_DNA"/>
</dbReference>
<comment type="caution">
    <text evidence="1">The sequence shown here is derived from an EMBL/GenBank/DDBJ whole genome shotgun (WGS) entry which is preliminary data.</text>
</comment>
<keyword evidence="2" id="KW-1185">Reference proteome</keyword>
<evidence type="ECO:0000313" key="2">
    <source>
        <dbReference type="Proteomes" id="UP001595616"/>
    </source>
</evidence>
<evidence type="ECO:0000313" key="1">
    <source>
        <dbReference type="EMBL" id="MFC3810709.1"/>
    </source>
</evidence>
<dbReference type="Pfam" id="PF11751">
    <property type="entry name" value="PorP_SprF"/>
    <property type="match status" value="1"/>
</dbReference>
<gene>
    <name evidence="1" type="ORF">ACFOOI_08590</name>
</gene>
<sequence length="315" mass="34720">MRKITLTIFLVSVSLLGKGQSGMQFTQYIFNQFYLNPAAAGLSGKTNIQVIGRSQYSSYNADIDPGGSILNSVISADLPLTKLNGGLGLYFSNNNTTKVQSNQEFHLAYSFYKKLRTNVLSFGIAGGLNNNKLNGENYRPRDKNDPLIPSTTLNSFTPNFNLGVMLFNPNYQIGLSARNILSSKQTVADNQSITTDSKQYTLSGKMDFGVTYTLDVSPMFIVKSDLNTVSTEIGALATYNQTYWGGLNYRWQDAASVLVGGNFLRNTVKVGYAIDFVTFGAYAKAPLSQEIFLRYGLNAPKFGKKSIIKTPRYSF</sequence>
<accession>A0ABV7YVX7</accession>
<dbReference type="NCBIfam" id="TIGR03519">
    <property type="entry name" value="T9SS_PorP_fam"/>
    <property type="match status" value="1"/>
</dbReference>
<protein>
    <submittedName>
        <fullName evidence="1">PorP/SprF family type IX secretion system membrane protein</fullName>
    </submittedName>
</protein>
<proteinExistence type="predicted"/>
<organism evidence="1 2">
    <name type="scientific">Lacihabitans lacunae</name>
    <dbReference type="NCBI Taxonomy" id="1028214"/>
    <lineage>
        <taxon>Bacteria</taxon>
        <taxon>Pseudomonadati</taxon>
        <taxon>Bacteroidota</taxon>
        <taxon>Cytophagia</taxon>
        <taxon>Cytophagales</taxon>
        <taxon>Leadbetterellaceae</taxon>
        <taxon>Lacihabitans</taxon>
    </lineage>
</organism>
<dbReference type="RefSeq" id="WP_379837059.1">
    <property type="nucleotide sequence ID" value="NZ_JBHRYQ010000001.1"/>
</dbReference>